<gene>
    <name evidence="3" type="ORF">ACFO3I_06140</name>
</gene>
<evidence type="ECO:0000259" key="2">
    <source>
        <dbReference type="Pfam" id="PF14403"/>
    </source>
</evidence>
<protein>
    <submittedName>
        <fullName evidence="3">Circularly permuted type 2 ATP-grasp protein</fullName>
    </submittedName>
</protein>
<dbReference type="Gene3D" id="3.40.50.11290">
    <property type="match status" value="1"/>
</dbReference>
<dbReference type="PANTHER" id="PTHR34595:SF2">
    <property type="entry name" value="BLR2978 PROTEIN"/>
    <property type="match status" value="1"/>
</dbReference>
<reference evidence="4" key="1">
    <citation type="journal article" date="2019" name="Int. J. Syst. Evol. Microbiol.">
        <title>The Global Catalogue of Microorganisms (GCM) 10K type strain sequencing project: providing services to taxonomists for standard genome sequencing and annotation.</title>
        <authorList>
            <consortium name="The Broad Institute Genomics Platform"/>
            <consortium name="The Broad Institute Genome Sequencing Center for Infectious Disease"/>
            <person name="Wu L."/>
            <person name="Ma J."/>
        </authorList>
    </citation>
    <scope>NUCLEOTIDE SEQUENCE [LARGE SCALE GENOMIC DNA]</scope>
    <source>
        <strain evidence="4">DT28</strain>
    </source>
</reference>
<dbReference type="Proteomes" id="UP001595962">
    <property type="component" value="Unassembled WGS sequence"/>
</dbReference>
<dbReference type="Pfam" id="PF04168">
    <property type="entry name" value="Alpha-E"/>
    <property type="match status" value="1"/>
</dbReference>
<dbReference type="SUPFAM" id="SSF56059">
    <property type="entry name" value="Glutathione synthetase ATP-binding domain-like"/>
    <property type="match status" value="1"/>
</dbReference>
<organism evidence="3 4">
    <name type="scientific">Rheinheimera marina</name>
    <dbReference type="NCBI Taxonomy" id="1774958"/>
    <lineage>
        <taxon>Bacteria</taxon>
        <taxon>Pseudomonadati</taxon>
        <taxon>Pseudomonadota</taxon>
        <taxon>Gammaproteobacteria</taxon>
        <taxon>Chromatiales</taxon>
        <taxon>Chromatiaceae</taxon>
        <taxon>Rheinheimera</taxon>
    </lineage>
</organism>
<dbReference type="InterPro" id="IPR051680">
    <property type="entry name" value="ATP-dep_Glu-Cys_Ligase-2"/>
</dbReference>
<dbReference type="RefSeq" id="WP_377332598.1">
    <property type="nucleotide sequence ID" value="NZ_JBHSGB010000006.1"/>
</dbReference>
<feature type="domain" description="DUF403" evidence="1">
    <location>
        <begin position="449"/>
        <end position="752"/>
    </location>
</feature>
<sequence>MTAVPDPLELWWASCSAAEQAQLQQELNRQLQDLNPAAAQPHLLAVQPLLLGADEWRPLSRALLQRHRLYNLILADLYGEQQLLQQGLLPAAELLSSPLYQLPCHRLMSEHHHWLTLFAMQVSRMNDGRFFVRQHLACPAGLGLVVQHRLAMNQLPLPASKLPERLHLAQFFRDLKQLLRGTDEASDQSGVLSTGKGTQNYAELNFLAGYLDLPLLQSADLMFKDGTLHLKTVAGLKPVASLLCALPDAETDALELNNTGLGAAGLVQSIRQGQLTLINPPGAGLVQHPLLQLFLAELCPVLLGEPLLLPSLPSYWGGQHDLLPYLTPQSELYQISTDQRLHWEALTTEQQQHWYQQVQRNGKDFVVQQLSVGPGGGLPPIRLQLFSLQQQDQLTFLPGALAQQQLEATTGPASLQFRDVWFEGQSADQQSLWRSSQQQLRLNRNSGVLPSRIADHLFWLGRYNERLNLMSRVLRQLVQMATLEQRLRPADSELLLQFCLFANGAGGAEYAPGLPAGLDWLCDPARQGSLPQSLNSLLFNAKSVQEYFSEDSWYVLEQLQSQTWPQQLSSQPALLIRQLDQLLLLQTAIYGMNNETMTRTPGLNFLQAGQQLERALQMSHLLQLCFTQPTSISASQQEALLRLTDTQMTYRRRYGSELHPLAVLDLLLLDDSTPRSVSYPLCQLDGLLALLPDNDGLPQLTSALQQLRLRLTTDASLLLQPDLTASAELQFLLNQLQLGLRELSEQLTRGYFSHAEPSWRWQRF</sequence>
<dbReference type="InterPro" id="IPR007296">
    <property type="entry name" value="DUF403"/>
</dbReference>
<evidence type="ECO:0000259" key="1">
    <source>
        <dbReference type="Pfam" id="PF04168"/>
    </source>
</evidence>
<keyword evidence="4" id="KW-1185">Reference proteome</keyword>
<proteinExistence type="predicted"/>
<dbReference type="EMBL" id="JBHSGB010000006">
    <property type="protein sequence ID" value="MFC4654597.1"/>
    <property type="molecule type" value="Genomic_DNA"/>
</dbReference>
<dbReference type="InterPro" id="IPR025841">
    <property type="entry name" value="CP_ATPgrasp_2"/>
</dbReference>
<evidence type="ECO:0000313" key="4">
    <source>
        <dbReference type="Proteomes" id="UP001595962"/>
    </source>
</evidence>
<evidence type="ECO:0000313" key="3">
    <source>
        <dbReference type="EMBL" id="MFC4654597.1"/>
    </source>
</evidence>
<comment type="caution">
    <text evidence="3">The sequence shown here is derived from an EMBL/GenBank/DDBJ whole genome shotgun (WGS) entry which is preliminary data.</text>
</comment>
<dbReference type="PANTHER" id="PTHR34595">
    <property type="entry name" value="BLR5612 PROTEIN"/>
    <property type="match status" value="1"/>
</dbReference>
<name>A0ABV9JK20_9GAMM</name>
<feature type="domain" description="Circularly permuted ATP-grasp type 2" evidence="2">
    <location>
        <begin position="48"/>
        <end position="402"/>
    </location>
</feature>
<dbReference type="Pfam" id="PF14403">
    <property type="entry name" value="CP_ATPgrasp_2"/>
    <property type="match status" value="1"/>
</dbReference>
<accession>A0ABV9JK20</accession>